<evidence type="ECO:0000313" key="1">
    <source>
        <dbReference type="EMBL" id="QOR56954.1"/>
    </source>
</evidence>
<dbReference type="Proteomes" id="UP000593985">
    <property type="component" value="Segment"/>
</dbReference>
<reference evidence="1 2" key="1">
    <citation type="submission" date="2020-07" db="EMBL/GenBank/DDBJ databases">
        <title>Taxonomic proposal: Crassvirales, a new order of highly abundant and diverse bacterial viruses.</title>
        <authorList>
            <person name="Shkoporov A.N."/>
            <person name="Stockdale S.R."/>
            <person name="Guerin E."/>
            <person name="Ross R.P."/>
            <person name="Hill C."/>
        </authorList>
    </citation>
    <scope>NUCLEOTIDE SEQUENCE [LARGE SCALE GENOMIC DNA]</scope>
</reference>
<dbReference type="EMBL" id="MT774398">
    <property type="protein sequence ID" value="QOR56954.1"/>
    <property type="molecule type" value="Genomic_DNA"/>
</dbReference>
<dbReference type="KEGG" id="vg:65130878"/>
<dbReference type="RefSeq" id="YP_010112406.1">
    <property type="nucleotide sequence ID" value="NC_055891.1"/>
</dbReference>
<evidence type="ECO:0000313" key="2">
    <source>
        <dbReference type="Proteomes" id="UP000593985"/>
    </source>
</evidence>
<accession>A0A7M1RS33</accession>
<name>A0A7M1RS33_9CAUD</name>
<dbReference type="GeneID" id="65130878"/>
<organism evidence="1 2">
    <name type="scientific">uncultured phage cr60_1</name>
    <dbReference type="NCBI Taxonomy" id="2772082"/>
    <lineage>
        <taxon>Viruses</taxon>
        <taxon>Duplodnaviria</taxon>
        <taxon>Heunggongvirae</taxon>
        <taxon>Uroviricota</taxon>
        <taxon>Caudoviricetes</taxon>
        <taxon>Crassvirales</taxon>
        <taxon>Suoliviridae</taxon>
        <taxon>Loutivirinae</taxon>
        <taxon>Buchavirus</taxon>
        <taxon>Buchavirus hominis</taxon>
    </lineage>
</organism>
<keyword evidence="2" id="KW-1185">Reference proteome</keyword>
<protein>
    <submittedName>
        <fullName evidence="1">Uncharacterized protein</fullName>
    </submittedName>
</protein>
<proteinExistence type="predicted"/>
<sequence>MYNVLVKALYNGEEMVYGSIGTISKSMAFTSFKTYTFDDNEPKCILSPRLLNIPNSSYKILGYIPDISGHGNNGVIHNSAYAGMSGANGYPYDYKSSRFTVHASDVVLVNSETVKYVNALTQTSFYYRNTSYKGKIKVTGITKAISSGLELIMQILCMLRCLSTTLCSSMKSQRTIRYRN</sequence>